<dbReference type="EMBL" id="WIGM01001196">
    <property type="protein sequence ID" value="KAF6803481.1"/>
    <property type="molecule type" value="Genomic_DNA"/>
</dbReference>
<dbReference type="Proteomes" id="UP000639643">
    <property type="component" value="Unassembled WGS sequence"/>
</dbReference>
<feature type="compositionally biased region" description="Basic and acidic residues" evidence="1">
    <location>
        <begin position="38"/>
        <end position="56"/>
    </location>
</feature>
<protein>
    <submittedName>
        <fullName evidence="2">Uncharacterized protein</fullName>
    </submittedName>
</protein>
<evidence type="ECO:0000313" key="3">
    <source>
        <dbReference type="Proteomes" id="UP000639643"/>
    </source>
</evidence>
<evidence type="ECO:0000256" key="1">
    <source>
        <dbReference type="SAM" id="MobiDB-lite"/>
    </source>
</evidence>
<gene>
    <name evidence="2" type="ORF">CMUS01_15082</name>
</gene>
<comment type="caution">
    <text evidence="2">The sequence shown here is derived from an EMBL/GenBank/DDBJ whole genome shotgun (WGS) entry which is preliminary data.</text>
</comment>
<accession>A0A8H6IZX0</accession>
<reference evidence="2" key="1">
    <citation type="journal article" date="2020" name="Phytopathology">
        <title>Genome Sequence Resources of Colletotrichum truncatum, C. plurivorum, C. musicola, and C. sojae: Four Species Pathogenic to Soybean (Glycine max).</title>
        <authorList>
            <person name="Rogerio F."/>
            <person name="Boufleur T.R."/>
            <person name="Ciampi-Guillardi M."/>
            <person name="Sukno S.A."/>
            <person name="Thon M.R."/>
            <person name="Massola Junior N.S."/>
            <person name="Baroncelli R."/>
        </authorList>
    </citation>
    <scope>NUCLEOTIDE SEQUENCE</scope>
    <source>
        <strain evidence="2">LFN0074</strain>
    </source>
</reference>
<dbReference type="AlphaFoldDB" id="A0A8H6IZX0"/>
<keyword evidence="3" id="KW-1185">Reference proteome</keyword>
<sequence>MGLALCHSWRTRGGVRDISGRVTIGAQYAGRSDTVRIDEDMRDFPHDGGENRRPENPTETTISYDAGRTKHAFVEF</sequence>
<organism evidence="2 3">
    <name type="scientific">Colletotrichum musicola</name>
    <dbReference type="NCBI Taxonomy" id="2175873"/>
    <lineage>
        <taxon>Eukaryota</taxon>
        <taxon>Fungi</taxon>
        <taxon>Dikarya</taxon>
        <taxon>Ascomycota</taxon>
        <taxon>Pezizomycotina</taxon>
        <taxon>Sordariomycetes</taxon>
        <taxon>Hypocreomycetidae</taxon>
        <taxon>Glomerellales</taxon>
        <taxon>Glomerellaceae</taxon>
        <taxon>Colletotrichum</taxon>
        <taxon>Colletotrichum orchidearum species complex</taxon>
    </lineage>
</organism>
<evidence type="ECO:0000313" key="2">
    <source>
        <dbReference type="EMBL" id="KAF6803481.1"/>
    </source>
</evidence>
<proteinExistence type="predicted"/>
<feature type="region of interest" description="Disordered" evidence="1">
    <location>
        <begin position="38"/>
        <end position="62"/>
    </location>
</feature>
<name>A0A8H6IZX0_9PEZI</name>